<evidence type="ECO:0000256" key="4">
    <source>
        <dbReference type="ARBA" id="ARBA00023136"/>
    </source>
</evidence>
<name>A0A6A6US88_9PEZI</name>
<evidence type="ECO:0000256" key="3">
    <source>
        <dbReference type="ARBA" id="ARBA00022989"/>
    </source>
</evidence>
<sequence length="277" mass="30808">CTVDNCPLVLSYWGYRPNVPVNMAFAIMMGVVMIIVLVQGIWTRRFKKYTAMMFIGSVMEILGFVARIYAYSYPFSDLSFITQLTTLTLAPAFYAAAIYFSLARIVVTFGAENSRIQPKFIPRIFITCDVVSLILQGGGGAYAAYLAQREKMPDNGNYTMIGGLSFQALTLLVFLSLGADFGIRTIKAYKNGGTMNENPEARRLRSSKRFRAMLASLTLAAILIFMRSIYRVAELSEGWKGDLMSTESFVIWLESVPVAISGFLLAIFHPATCFPES</sequence>
<dbReference type="GO" id="GO:0005886">
    <property type="term" value="C:plasma membrane"/>
    <property type="evidence" value="ECO:0007669"/>
    <property type="project" value="TreeGrafter"/>
</dbReference>
<feature type="transmembrane region" description="Helical" evidence="5">
    <location>
        <begin position="49"/>
        <end position="72"/>
    </location>
</feature>
<keyword evidence="2 5" id="KW-0812">Transmembrane</keyword>
<feature type="transmembrane region" description="Helical" evidence="5">
    <location>
        <begin position="212"/>
        <end position="230"/>
    </location>
</feature>
<keyword evidence="3 5" id="KW-1133">Transmembrane helix</keyword>
<feature type="transmembrane region" description="Helical" evidence="5">
    <location>
        <begin position="250"/>
        <end position="268"/>
    </location>
</feature>
<feature type="non-terminal residue" evidence="6">
    <location>
        <position position="277"/>
    </location>
</feature>
<feature type="transmembrane region" description="Helical" evidence="5">
    <location>
        <begin position="158"/>
        <end position="177"/>
    </location>
</feature>
<organism evidence="6 7">
    <name type="scientific">Microthyrium microscopicum</name>
    <dbReference type="NCBI Taxonomy" id="703497"/>
    <lineage>
        <taxon>Eukaryota</taxon>
        <taxon>Fungi</taxon>
        <taxon>Dikarya</taxon>
        <taxon>Ascomycota</taxon>
        <taxon>Pezizomycotina</taxon>
        <taxon>Dothideomycetes</taxon>
        <taxon>Dothideomycetes incertae sedis</taxon>
        <taxon>Microthyriales</taxon>
        <taxon>Microthyriaceae</taxon>
        <taxon>Microthyrium</taxon>
    </lineage>
</organism>
<dbReference type="OrthoDB" id="1844152at2759"/>
<evidence type="ECO:0000256" key="5">
    <source>
        <dbReference type="SAM" id="Phobius"/>
    </source>
</evidence>
<reference evidence="6" key="1">
    <citation type="journal article" date="2020" name="Stud. Mycol.">
        <title>101 Dothideomycetes genomes: a test case for predicting lifestyles and emergence of pathogens.</title>
        <authorList>
            <person name="Haridas S."/>
            <person name="Albert R."/>
            <person name="Binder M."/>
            <person name="Bloem J."/>
            <person name="Labutti K."/>
            <person name="Salamov A."/>
            <person name="Andreopoulos B."/>
            <person name="Baker S."/>
            <person name="Barry K."/>
            <person name="Bills G."/>
            <person name="Bluhm B."/>
            <person name="Cannon C."/>
            <person name="Castanera R."/>
            <person name="Culley D."/>
            <person name="Daum C."/>
            <person name="Ezra D."/>
            <person name="Gonzalez J."/>
            <person name="Henrissat B."/>
            <person name="Kuo A."/>
            <person name="Liang C."/>
            <person name="Lipzen A."/>
            <person name="Lutzoni F."/>
            <person name="Magnuson J."/>
            <person name="Mondo S."/>
            <person name="Nolan M."/>
            <person name="Ohm R."/>
            <person name="Pangilinan J."/>
            <person name="Park H.-J."/>
            <person name="Ramirez L."/>
            <person name="Alfaro M."/>
            <person name="Sun H."/>
            <person name="Tritt A."/>
            <person name="Yoshinaga Y."/>
            <person name="Zwiers L.-H."/>
            <person name="Turgeon B."/>
            <person name="Goodwin S."/>
            <person name="Spatafora J."/>
            <person name="Crous P."/>
            <person name="Grigoriev I."/>
        </authorList>
    </citation>
    <scope>NUCLEOTIDE SEQUENCE</scope>
    <source>
        <strain evidence="6">CBS 115976</strain>
    </source>
</reference>
<feature type="transmembrane region" description="Helical" evidence="5">
    <location>
        <begin position="23"/>
        <end position="42"/>
    </location>
</feature>
<feature type="transmembrane region" description="Helical" evidence="5">
    <location>
        <begin position="124"/>
        <end position="146"/>
    </location>
</feature>
<dbReference type="PANTHER" id="PTHR31465">
    <property type="entry name" value="PROTEIN RTA1-RELATED"/>
    <property type="match status" value="1"/>
</dbReference>
<dbReference type="AlphaFoldDB" id="A0A6A6US88"/>
<keyword evidence="7" id="KW-1185">Reference proteome</keyword>
<feature type="transmembrane region" description="Helical" evidence="5">
    <location>
        <begin position="92"/>
        <end position="112"/>
    </location>
</feature>
<dbReference type="PANTHER" id="PTHR31465:SF7">
    <property type="entry name" value="SPHINGOID LONG-CHAIN BASE TRANSPORTER RSB1"/>
    <property type="match status" value="1"/>
</dbReference>
<feature type="non-terminal residue" evidence="6">
    <location>
        <position position="1"/>
    </location>
</feature>
<dbReference type="EMBL" id="MU004230">
    <property type="protein sequence ID" value="KAF2675155.1"/>
    <property type="molecule type" value="Genomic_DNA"/>
</dbReference>
<dbReference type="InterPro" id="IPR007568">
    <property type="entry name" value="RTA1"/>
</dbReference>
<proteinExistence type="predicted"/>
<gene>
    <name evidence="6" type="ORF">BT63DRAFT_354456</name>
</gene>
<dbReference type="GO" id="GO:0000324">
    <property type="term" value="C:fungal-type vacuole"/>
    <property type="evidence" value="ECO:0007669"/>
    <property type="project" value="TreeGrafter"/>
</dbReference>
<accession>A0A6A6US88</accession>
<evidence type="ECO:0000256" key="2">
    <source>
        <dbReference type="ARBA" id="ARBA00022692"/>
    </source>
</evidence>
<dbReference type="Pfam" id="PF04479">
    <property type="entry name" value="RTA1"/>
    <property type="match status" value="1"/>
</dbReference>
<dbReference type="Proteomes" id="UP000799302">
    <property type="component" value="Unassembled WGS sequence"/>
</dbReference>
<keyword evidence="4 5" id="KW-0472">Membrane</keyword>
<evidence type="ECO:0000313" key="6">
    <source>
        <dbReference type="EMBL" id="KAF2675155.1"/>
    </source>
</evidence>
<evidence type="ECO:0000256" key="1">
    <source>
        <dbReference type="ARBA" id="ARBA00004141"/>
    </source>
</evidence>
<evidence type="ECO:0000313" key="7">
    <source>
        <dbReference type="Proteomes" id="UP000799302"/>
    </source>
</evidence>
<comment type="subcellular location">
    <subcellularLocation>
        <location evidence="1">Membrane</location>
        <topology evidence="1">Multi-pass membrane protein</topology>
    </subcellularLocation>
</comment>
<protein>
    <submittedName>
        <fullName evidence="6">RTA1 like protein</fullName>
    </submittedName>
</protein>